<dbReference type="AlphaFoldDB" id="A0AAU9QMP2"/>
<gene>
    <name evidence="1" type="ORF">THF1A12_290048</name>
</gene>
<evidence type="ECO:0000313" key="1">
    <source>
        <dbReference type="EMBL" id="CAH1594691.1"/>
    </source>
</evidence>
<accession>A0AAU9QMP2</accession>
<protein>
    <submittedName>
        <fullName evidence="1">Uncharacterized protein</fullName>
    </submittedName>
</protein>
<comment type="caution">
    <text evidence="1">The sequence shown here is derived from an EMBL/GenBank/DDBJ whole genome shotgun (WGS) entry which is preliminary data.</text>
</comment>
<organism evidence="1 2">
    <name type="scientific">Vibrio jasicida</name>
    <dbReference type="NCBI Taxonomy" id="766224"/>
    <lineage>
        <taxon>Bacteria</taxon>
        <taxon>Pseudomonadati</taxon>
        <taxon>Pseudomonadota</taxon>
        <taxon>Gammaproteobacteria</taxon>
        <taxon>Vibrionales</taxon>
        <taxon>Vibrionaceae</taxon>
        <taxon>Vibrio</taxon>
    </lineage>
</organism>
<evidence type="ECO:0000313" key="2">
    <source>
        <dbReference type="Proteomes" id="UP001295462"/>
    </source>
</evidence>
<reference evidence="1" key="1">
    <citation type="submission" date="2022-01" db="EMBL/GenBank/DDBJ databases">
        <authorList>
            <person name="Lagorce A."/>
        </authorList>
    </citation>
    <scope>NUCLEOTIDE SEQUENCE</scope>
    <source>
        <strain evidence="1">Th15_F1_A12</strain>
    </source>
</reference>
<proteinExistence type="predicted"/>
<sequence>MRVIYALSNQLIKKDFSFVVNVAYWNCPIDARASYNGYYLSLPS</sequence>
<name>A0AAU9QMP2_9VIBR</name>
<dbReference type="EMBL" id="CAKMUD010000082">
    <property type="protein sequence ID" value="CAH1594691.1"/>
    <property type="molecule type" value="Genomic_DNA"/>
</dbReference>
<dbReference type="Proteomes" id="UP001295462">
    <property type="component" value="Unassembled WGS sequence"/>
</dbReference>